<dbReference type="EMBL" id="FJUW01000035">
    <property type="protein sequence ID" value="CZT05566.1"/>
    <property type="molecule type" value="Genomic_DNA"/>
</dbReference>
<keyword evidence="3" id="KW-1185">Reference proteome</keyword>
<feature type="compositionally biased region" description="Pro residues" evidence="1">
    <location>
        <begin position="1"/>
        <end position="11"/>
    </location>
</feature>
<evidence type="ECO:0000313" key="3">
    <source>
        <dbReference type="Proteomes" id="UP000178129"/>
    </source>
</evidence>
<feature type="region of interest" description="Disordered" evidence="1">
    <location>
        <begin position="1"/>
        <end position="23"/>
    </location>
</feature>
<dbReference type="SUPFAM" id="SSF56399">
    <property type="entry name" value="ADP-ribosylation"/>
    <property type="match status" value="1"/>
</dbReference>
<dbReference type="STRING" id="914237.A0A1E1L4R8"/>
<dbReference type="PANTHER" id="PTHR34129">
    <property type="entry name" value="BLR1139 PROTEIN"/>
    <property type="match status" value="1"/>
</dbReference>
<accession>A0A1E1L4R8</accession>
<gene>
    <name evidence="2" type="ORF">RCO7_08431</name>
</gene>
<proteinExistence type="predicted"/>
<dbReference type="Pfam" id="PF06108">
    <property type="entry name" value="DUF952"/>
    <property type="match status" value="1"/>
</dbReference>
<evidence type="ECO:0000256" key="1">
    <source>
        <dbReference type="SAM" id="MobiDB-lite"/>
    </source>
</evidence>
<dbReference type="InterPro" id="IPR009297">
    <property type="entry name" value="DUF952"/>
</dbReference>
<dbReference type="Gene3D" id="3.20.170.20">
    <property type="entry name" value="Protein of unknown function DUF952"/>
    <property type="match status" value="1"/>
</dbReference>
<dbReference type="Proteomes" id="UP000178129">
    <property type="component" value="Unassembled WGS sequence"/>
</dbReference>
<comment type="caution">
    <text evidence="2">The sequence shown here is derived from an EMBL/GenBank/DDBJ whole genome shotgun (WGS) entry which is preliminary data.</text>
</comment>
<evidence type="ECO:0000313" key="2">
    <source>
        <dbReference type="EMBL" id="CZT05566.1"/>
    </source>
</evidence>
<name>A0A1E1L4R8_9HELO</name>
<sequence>MSHSAPTPPPKYIYKILPSSPPPPSPLPLSLPLSSLDAKDNFMHLSTSSQILGTLKNFFSSEPHVYILRIPYERVAKFVTWEDSKKKGAEENGGPWDVDEKRGYFPHIYANAGPGEGQQGLKMGRDEAESVCIWKKGDGVWNARSWPFEEDHPKE</sequence>
<dbReference type="PANTHER" id="PTHR34129:SF1">
    <property type="entry name" value="DUF952 DOMAIN-CONTAINING PROTEIN"/>
    <property type="match status" value="1"/>
</dbReference>
<dbReference type="InParanoid" id="A0A1E1L4R8"/>
<organism evidence="2 3">
    <name type="scientific">Rhynchosporium graminicola</name>
    <dbReference type="NCBI Taxonomy" id="2792576"/>
    <lineage>
        <taxon>Eukaryota</taxon>
        <taxon>Fungi</taxon>
        <taxon>Dikarya</taxon>
        <taxon>Ascomycota</taxon>
        <taxon>Pezizomycotina</taxon>
        <taxon>Leotiomycetes</taxon>
        <taxon>Helotiales</taxon>
        <taxon>Ploettnerulaceae</taxon>
        <taxon>Rhynchosporium</taxon>
    </lineage>
</organism>
<dbReference type="AlphaFoldDB" id="A0A1E1L4R8"/>
<protein>
    <recommendedName>
        <fullName evidence="4">DUF952 domain protein</fullName>
    </recommendedName>
</protein>
<reference evidence="3" key="1">
    <citation type="submission" date="2016-03" db="EMBL/GenBank/DDBJ databases">
        <authorList>
            <person name="Ploux O."/>
        </authorList>
    </citation>
    <scope>NUCLEOTIDE SEQUENCE [LARGE SCALE GENOMIC DNA]</scope>
    <source>
        <strain evidence="3">UK7</strain>
    </source>
</reference>
<evidence type="ECO:0008006" key="4">
    <source>
        <dbReference type="Google" id="ProtNLM"/>
    </source>
</evidence>